<proteinExistence type="predicted"/>
<dbReference type="EMBL" id="JANPWB010000015">
    <property type="protein sequence ID" value="KAJ1089426.1"/>
    <property type="molecule type" value="Genomic_DNA"/>
</dbReference>
<organism evidence="2 3">
    <name type="scientific">Pleurodeles waltl</name>
    <name type="common">Iberian ribbed newt</name>
    <dbReference type="NCBI Taxonomy" id="8319"/>
    <lineage>
        <taxon>Eukaryota</taxon>
        <taxon>Metazoa</taxon>
        <taxon>Chordata</taxon>
        <taxon>Craniata</taxon>
        <taxon>Vertebrata</taxon>
        <taxon>Euteleostomi</taxon>
        <taxon>Amphibia</taxon>
        <taxon>Batrachia</taxon>
        <taxon>Caudata</taxon>
        <taxon>Salamandroidea</taxon>
        <taxon>Salamandridae</taxon>
        <taxon>Pleurodelinae</taxon>
        <taxon>Pleurodeles</taxon>
    </lineage>
</organism>
<feature type="region of interest" description="Disordered" evidence="1">
    <location>
        <begin position="49"/>
        <end position="68"/>
    </location>
</feature>
<dbReference type="Proteomes" id="UP001066276">
    <property type="component" value="Chromosome 11"/>
</dbReference>
<comment type="caution">
    <text evidence="2">The sequence shown here is derived from an EMBL/GenBank/DDBJ whole genome shotgun (WGS) entry which is preliminary data.</text>
</comment>
<name>A0AAV7LCW6_PLEWA</name>
<reference evidence="2" key="1">
    <citation type="journal article" date="2022" name="bioRxiv">
        <title>Sequencing and chromosome-scale assembly of the giantPleurodeles waltlgenome.</title>
        <authorList>
            <person name="Brown T."/>
            <person name="Elewa A."/>
            <person name="Iarovenko S."/>
            <person name="Subramanian E."/>
            <person name="Araus A.J."/>
            <person name="Petzold A."/>
            <person name="Susuki M."/>
            <person name="Suzuki K.-i.T."/>
            <person name="Hayashi T."/>
            <person name="Toyoda A."/>
            <person name="Oliveira C."/>
            <person name="Osipova E."/>
            <person name="Leigh N.D."/>
            <person name="Simon A."/>
            <person name="Yun M.H."/>
        </authorList>
    </citation>
    <scope>NUCLEOTIDE SEQUENCE</scope>
    <source>
        <strain evidence="2">20211129_DDA</strain>
        <tissue evidence="2">Liver</tissue>
    </source>
</reference>
<feature type="non-terminal residue" evidence="2">
    <location>
        <position position="1"/>
    </location>
</feature>
<dbReference type="AlphaFoldDB" id="A0AAV7LCW6"/>
<gene>
    <name evidence="2" type="ORF">NDU88_002577</name>
</gene>
<evidence type="ECO:0000256" key="1">
    <source>
        <dbReference type="SAM" id="MobiDB-lite"/>
    </source>
</evidence>
<sequence length="117" mass="13339">SAIVGFWRLQRVLPEKLNRKREDSNSPRTVNIEIQTILVIRSSETLLLKSRSTSQDMPRSASTDGRFRSVRKYMRAEETLPSSLKDQLKCAAFQGEHPVHKLNPAHAQNTRLLASLK</sequence>
<protein>
    <submittedName>
        <fullName evidence="2">Uncharacterized protein</fullName>
    </submittedName>
</protein>
<feature type="compositionally biased region" description="Polar residues" evidence="1">
    <location>
        <begin position="49"/>
        <end position="63"/>
    </location>
</feature>
<evidence type="ECO:0000313" key="2">
    <source>
        <dbReference type="EMBL" id="KAJ1089426.1"/>
    </source>
</evidence>
<evidence type="ECO:0000313" key="3">
    <source>
        <dbReference type="Proteomes" id="UP001066276"/>
    </source>
</evidence>
<accession>A0AAV7LCW6</accession>
<keyword evidence="3" id="KW-1185">Reference proteome</keyword>